<evidence type="ECO:0000313" key="1">
    <source>
        <dbReference type="EMBL" id="KXG50379.1"/>
    </source>
</evidence>
<name>A0A135LN73_PENPA</name>
<evidence type="ECO:0000313" key="2">
    <source>
        <dbReference type="Proteomes" id="UP000070168"/>
    </source>
</evidence>
<reference evidence="1 2" key="1">
    <citation type="journal article" date="2016" name="BMC Genomics">
        <title>Genome sequencing and secondary metabolism of the postharvest pathogen Penicillium griseofulvum.</title>
        <authorList>
            <person name="Banani H."/>
            <person name="Marcet-Houben M."/>
            <person name="Ballester A.R."/>
            <person name="Abbruscato P."/>
            <person name="Gonzalez-Candelas L."/>
            <person name="Gabaldon T."/>
            <person name="Spadaro D."/>
        </authorList>
    </citation>
    <scope>NUCLEOTIDE SEQUENCE [LARGE SCALE GENOMIC DNA]</scope>
    <source>
        <strain evidence="1 2">PG3</strain>
    </source>
</reference>
<organism evidence="1 2">
    <name type="scientific">Penicillium patulum</name>
    <name type="common">Penicillium griseofulvum</name>
    <dbReference type="NCBI Taxonomy" id="5078"/>
    <lineage>
        <taxon>Eukaryota</taxon>
        <taxon>Fungi</taxon>
        <taxon>Dikarya</taxon>
        <taxon>Ascomycota</taxon>
        <taxon>Pezizomycotina</taxon>
        <taxon>Eurotiomycetes</taxon>
        <taxon>Eurotiomycetidae</taxon>
        <taxon>Eurotiales</taxon>
        <taxon>Aspergillaceae</taxon>
        <taxon>Penicillium</taxon>
    </lineage>
</organism>
<accession>A0A135LN73</accession>
<dbReference type="EMBL" id="LHQR01000047">
    <property type="protein sequence ID" value="KXG50379.1"/>
    <property type="molecule type" value="Genomic_DNA"/>
</dbReference>
<gene>
    <name evidence="1" type="ORF">PGRI_068700</name>
</gene>
<dbReference type="RefSeq" id="XP_040648915.1">
    <property type="nucleotide sequence ID" value="XM_040794584.1"/>
</dbReference>
<dbReference type="STRING" id="5078.A0A135LN73"/>
<protein>
    <submittedName>
        <fullName evidence="1">Uncharacterized protein</fullName>
    </submittedName>
</protein>
<keyword evidence="2" id="KW-1185">Reference proteome</keyword>
<dbReference type="AlphaFoldDB" id="A0A135LN73"/>
<sequence>MYYLHDIDVVYGDDPSSEPSDSIKEVYTHTSGDINKGFEGNPNVTGISISIQDGEDARYDDLAKGAKGDYRYLHFQTGGSQNISRIALFRSESVISHNHIISLGWDGLTSDINQGRHGNYLYIGWVWV</sequence>
<comment type="caution">
    <text evidence="1">The sequence shown here is derived from an EMBL/GenBank/DDBJ whole genome shotgun (WGS) entry which is preliminary data.</text>
</comment>
<dbReference type="Proteomes" id="UP000070168">
    <property type="component" value="Unassembled WGS sequence"/>
</dbReference>
<dbReference type="OrthoDB" id="1046782at2759"/>
<proteinExistence type="predicted"/>
<dbReference type="GeneID" id="63709884"/>